<evidence type="ECO:0000313" key="10">
    <source>
        <dbReference type="EMBL" id="KPY45614.1"/>
    </source>
</evidence>
<dbReference type="InterPro" id="IPR036640">
    <property type="entry name" value="ABC1_TM_sf"/>
</dbReference>
<feature type="transmembrane region" description="Helical" evidence="7">
    <location>
        <begin position="206"/>
        <end position="223"/>
    </location>
</feature>
<feature type="domain" description="ABC transmembrane type-1" evidence="9">
    <location>
        <begin position="89"/>
        <end position="371"/>
    </location>
</feature>
<dbReference type="FunFam" id="3.40.50.300:FF:000218">
    <property type="entry name" value="Multidrug ABC transporter ATP-binding protein"/>
    <property type="match status" value="1"/>
</dbReference>
<dbReference type="InterPro" id="IPR027417">
    <property type="entry name" value="P-loop_NTPase"/>
</dbReference>
<feature type="transmembrane region" description="Helical" evidence="7">
    <location>
        <begin position="311"/>
        <end position="333"/>
    </location>
</feature>
<dbReference type="Proteomes" id="UP000050554">
    <property type="component" value="Unassembled WGS sequence"/>
</dbReference>
<dbReference type="InterPro" id="IPR017871">
    <property type="entry name" value="ABC_transporter-like_CS"/>
</dbReference>
<sequence>MCQQLLRSIPYRGLVKLSYHMTRQTPIKFTDFCRRPRAFLSRERCRLAAWSIKTYRQVGFFMISVVPRRHRQAIRLAVGFIAPYRWHALGALLALIVTAGITLSMGQGIKLMVDQGFMTRSPELLERSIGLFMLLTLGLAVGTFTRFYLVSWIGERVVADLRKRVFDHLIELHPGFYENNRSSEIQSRLTADTTLLQSVIGSSLSMFLRNALMVVGGVILLFVTNPKLTSIVVVALPLIIAPILMFGRRVRSLSRESQDRVADVGSYVAEALGQIKTVQAYNHQQQDKQRFSVTAEQAFDTARKRILQRSWLVTVVIVLVLGAVAVMLWVGGMDVISGRISSGELAAFVFYALVVGMAIGTLSEVIGELQRAAGAAERISELLQARSEITAPTVNLQRLPARVTGRLALEGVSFAYPSRPERNAIDDLSLAIQAGETLAIVGPSGAGKSTLFDLLLRFYDPQQGRVLLEGVPVTELDPLDLRRCFAFVSQSPALFFGSVEDNIRYGNAAATSEQVEAAARIAHAHEFILDMADGYQTHLGDGGMGLSGGQRQRLAIARALLVDAPILLLDEATSALDAQSEHLIQQALPSLMKGRTTLVIAHRLATVQNADRIAVMDKGRLVAVGTHKQLIANNPLYARLAALQFNAGMDEAG</sequence>
<protein>
    <submittedName>
        <fullName evidence="10">ABC transporter, transmembrane region:ABC transporter</fullName>
    </submittedName>
</protein>
<dbReference type="PATRIC" id="fig|55398.3.peg.2554"/>
<dbReference type="NCBIfam" id="TIGR02204">
    <property type="entry name" value="MsbA_rel"/>
    <property type="match status" value="1"/>
</dbReference>
<comment type="caution">
    <text evidence="10">The sequence shown here is derived from an EMBL/GenBank/DDBJ whole genome shotgun (WGS) entry which is preliminary data.</text>
</comment>
<feature type="domain" description="ABC transporter" evidence="8">
    <location>
        <begin position="407"/>
        <end position="643"/>
    </location>
</feature>
<dbReference type="SUPFAM" id="SSF52540">
    <property type="entry name" value="P-loop containing nucleoside triphosphate hydrolases"/>
    <property type="match status" value="1"/>
</dbReference>
<dbReference type="InterPro" id="IPR011918">
    <property type="entry name" value="ABC_MsbA_ATP-bd"/>
</dbReference>
<dbReference type="PROSITE" id="PS50893">
    <property type="entry name" value="ABC_TRANSPORTER_2"/>
    <property type="match status" value="1"/>
</dbReference>
<dbReference type="CDD" id="cd18575">
    <property type="entry name" value="ABC_6TM_bac_exporter_ABCB8_10_like"/>
    <property type="match status" value="1"/>
</dbReference>
<dbReference type="InterPro" id="IPR011527">
    <property type="entry name" value="ABC1_TM_dom"/>
</dbReference>
<dbReference type="GO" id="GO:0005886">
    <property type="term" value="C:plasma membrane"/>
    <property type="evidence" value="ECO:0007669"/>
    <property type="project" value="UniProtKB-SubCell"/>
</dbReference>
<evidence type="ECO:0000256" key="5">
    <source>
        <dbReference type="ARBA" id="ARBA00022989"/>
    </source>
</evidence>
<dbReference type="GO" id="GO:0005524">
    <property type="term" value="F:ATP binding"/>
    <property type="evidence" value="ECO:0007669"/>
    <property type="project" value="UniProtKB-KW"/>
</dbReference>
<dbReference type="Gene3D" id="3.40.50.300">
    <property type="entry name" value="P-loop containing nucleotide triphosphate hydrolases"/>
    <property type="match status" value="1"/>
</dbReference>
<evidence type="ECO:0000256" key="6">
    <source>
        <dbReference type="ARBA" id="ARBA00023136"/>
    </source>
</evidence>
<dbReference type="InterPro" id="IPR003593">
    <property type="entry name" value="AAA+_ATPase"/>
</dbReference>
<dbReference type="InterPro" id="IPR039421">
    <property type="entry name" value="Type_1_exporter"/>
</dbReference>
<dbReference type="SMART" id="SM00382">
    <property type="entry name" value="AAA"/>
    <property type="match status" value="1"/>
</dbReference>
<gene>
    <name evidence="10" type="ORF">ALO47_04815</name>
</gene>
<dbReference type="GO" id="GO:0015421">
    <property type="term" value="F:ABC-type oligopeptide transporter activity"/>
    <property type="evidence" value="ECO:0007669"/>
    <property type="project" value="TreeGrafter"/>
</dbReference>
<keyword evidence="4" id="KW-0067">ATP-binding</keyword>
<evidence type="ECO:0000256" key="3">
    <source>
        <dbReference type="ARBA" id="ARBA00022741"/>
    </source>
</evidence>
<organism evidence="10 11">
    <name type="scientific">Pseudomonas syringae pv. ribicola</name>
    <dbReference type="NCBI Taxonomy" id="55398"/>
    <lineage>
        <taxon>Bacteria</taxon>
        <taxon>Pseudomonadati</taxon>
        <taxon>Pseudomonadota</taxon>
        <taxon>Gammaproteobacteria</taxon>
        <taxon>Pseudomonadales</taxon>
        <taxon>Pseudomonadaceae</taxon>
        <taxon>Pseudomonas</taxon>
    </lineage>
</organism>
<dbReference type="PROSITE" id="PS50929">
    <property type="entry name" value="ABC_TM1F"/>
    <property type="match status" value="1"/>
</dbReference>
<feature type="transmembrane region" description="Helical" evidence="7">
    <location>
        <begin position="89"/>
        <end position="109"/>
    </location>
</feature>
<reference evidence="10 11" key="1">
    <citation type="submission" date="2015-09" db="EMBL/GenBank/DDBJ databases">
        <title>Genome announcement of multiple Pseudomonas syringae strains.</title>
        <authorList>
            <person name="Thakur S."/>
            <person name="Wang P.W."/>
            <person name="Gong Y."/>
            <person name="Weir B.S."/>
            <person name="Guttman D.S."/>
        </authorList>
    </citation>
    <scope>NUCLEOTIDE SEQUENCE [LARGE SCALE GENOMIC DNA]</scope>
    <source>
        <strain evidence="10 11">ICMP3882</strain>
    </source>
</reference>
<dbReference type="PROSITE" id="PS00211">
    <property type="entry name" value="ABC_TRANSPORTER_1"/>
    <property type="match status" value="1"/>
</dbReference>
<dbReference type="FunFam" id="1.20.1560.10:FF:000098">
    <property type="entry name" value="Probable ATP-binding/permease fusion ABC transporter"/>
    <property type="match status" value="1"/>
</dbReference>
<evidence type="ECO:0000256" key="7">
    <source>
        <dbReference type="SAM" id="Phobius"/>
    </source>
</evidence>
<evidence type="ECO:0000259" key="9">
    <source>
        <dbReference type="PROSITE" id="PS50929"/>
    </source>
</evidence>
<feature type="transmembrane region" description="Helical" evidence="7">
    <location>
        <begin position="229"/>
        <end position="247"/>
    </location>
</feature>
<dbReference type="EMBL" id="LJRF01000139">
    <property type="protein sequence ID" value="KPY45614.1"/>
    <property type="molecule type" value="Genomic_DNA"/>
</dbReference>
<comment type="subcellular location">
    <subcellularLocation>
        <location evidence="1">Cell membrane</location>
        <topology evidence="1">Multi-pass membrane protein</topology>
    </subcellularLocation>
</comment>
<evidence type="ECO:0000256" key="1">
    <source>
        <dbReference type="ARBA" id="ARBA00004651"/>
    </source>
</evidence>
<dbReference type="AlphaFoldDB" id="A0A0P9Z1L4"/>
<dbReference type="Pfam" id="PF00664">
    <property type="entry name" value="ABC_membrane"/>
    <property type="match status" value="1"/>
</dbReference>
<proteinExistence type="predicted"/>
<evidence type="ECO:0000259" key="8">
    <source>
        <dbReference type="PROSITE" id="PS50893"/>
    </source>
</evidence>
<dbReference type="PANTHER" id="PTHR43394:SF1">
    <property type="entry name" value="ATP-BINDING CASSETTE SUB-FAMILY B MEMBER 10, MITOCHONDRIAL"/>
    <property type="match status" value="1"/>
</dbReference>
<dbReference type="PANTHER" id="PTHR43394">
    <property type="entry name" value="ATP-DEPENDENT PERMEASE MDL1, MITOCHONDRIAL"/>
    <property type="match status" value="1"/>
</dbReference>
<name>A0A0P9Z1L4_PSESI</name>
<evidence type="ECO:0000313" key="11">
    <source>
        <dbReference type="Proteomes" id="UP000050554"/>
    </source>
</evidence>
<dbReference type="GO" id="GO:0016887">
    <property type="term" value="F:ATP hydrolysis activity"/>
    <property type="evidence" value="ECO:0007669"/>
    <property type="project" value="InterPro"/>
</dbReference>
<feature type="transmembrane region" description="Helical" evidence="7">
    <location>
        <begin position="345"/>
        <end position="362"/>
    </location>
</feature>
<keyword evidence="2 7" id="KW-0812">Transmembrane</keyword>
<dbReference type="Gene3D" id="1.20.1560.10">
    <property type="entry name" value="ABC transporter type 1, transmembrane domain"/>
    <property type="match status" value="1"/>
</dbReference>
<evidence type="ECO:0000256" key="4">
    <source>
        <dbReference type="ARBA" id="ARBA00022840"/>
    </source>
</evidence>
<dbReference type="SUPFAM" id="SSF90123">
    <property type="entry name" value="ABC transporter transmembrane region"/>
    <property type="match status" value="1"/>
</dbReference>
<dbReference type="GO" id="GO:0090374">
    <property type="term" value="P:oligopeptide export from mitochondrion"/>
    <property type="evidence" value="ECO:0007669"/>
    <property type="project" value="TreeGrafter"/>
</dbReference>
<keyword evidence="6 7" id="KW-0472">Membrane</keyword>
<keyword evidence="5 7" id="KW-1133">Transmembrane helix</keyword>
<accession>A0A0P9Z1L4</accession>
<feature type="transmembrane region" description="Helical" evidence="7">
    <location>
        <begin position="129"/>
        <end position="154"/>
    </location>
</feature>
<keyword evidence="3" id="KW-0547">Nucleotide-binding</keyword>
<dbReference type="Pfam" id="PF00005">
    <property type="entry name" value="ABC_tran"/>
    <property type="match status" value="1"/>
</dbReference>
<evidence type="ECO:0000256" key="2">
    <source>
        <dbReference type="ARBA" id="ARBA00022692"/>
    </source>
</evidence>
<dbReference type="InterPro" id="IPR003439">
    <property type="entry name" value="ABC_transporter-like_ATP-bd"/>
</dbReference>